<sequence length="327" mass="35849">MSVAADDALPVRQVEVRSGPGLTEAAAFERWEAHMSETYFPLAVSPVPAGEFHGWISCGRYGDVEVTAVGSTPQQVRRTDRLIADDADEYLLAGIFVAGRGRLQLGGRVTAIGPGEMVLYRSGRRYRWDIEGRWEKTVVQVPISRLTEHSGLLASEIPDVIGLPAHGPAGLVSRFFRDVADLQRRDCADARLLMHPALDLLTAALRLSSGSAPGPSADALARRRILDHMRANCHDPALTVERIAQSCMMSRRTLYRMFEDVDGGPATVLRRMRVELAARLLIDSALPVGRIAKASGFAADRHFYRAFRGEMGTTPTAFRAAVSERSR</sequence>
<organism evidence="5 6">
    <name type="scientific">Nocardia acididurans</name>
    <dbReference type="NCBI Taxonomy" id="2802282"/>
    <lineage>
        <taxon>Bacteria</taxon>
        <taxon>Bacillati</taxon>
        <taxon>Actinomycetota</taxon>
        <taxon>Actinomycetes</taxon>
        <taxon>Mycobacteriales</taxon>
        <taxon>Nocardiaceae</taxon>
        <taxon>Nocardia</taxon>
    </lineage>
</organism>
<gene>
    <name evidence="5" type="ORF">JK358_12135</name>
</gene>
<name>A0ABS1M484_9NOCA</name>
<keyword evidence="6" id="KW-1185">Reference proteome</keyword>
<dbReference type="RefSeq" id="WP_201946853.1">
    <property type="nucleotide sequence ID" value="NZ_JAERRJ010000004.1"/>
</dbReference>
<evidence type="ECO:0000313" key="5">
    <source>
        <dbReference type="EMBL" id="MBL1075141.1"/>
    </source>
</evidence>
<proteinExistence type="predicted"/>
<dbReference type="PANTHER" id="PTHR46796">
    <property type="entry name" value="HTH-TYPE TRANSCRIPTIONAL ACTIVATOR RHAS-RELATED"/>
    <property type="match status" value="1"/>
</dbReference>
<evidence type="ECO:0000256" key="3">
    <source>
        <dbReference type="ARBA" id="ARBA00023163"/>
    </source>
</evidence>
<evidence type="ECO:0000256" key="2">
    <source>
        <dbReference type="ARBA" id="ARBA00023125"/>
    </source>
</evidence>
<accession>A0ABS1M484</accession>
<dbReference type="InterPro" id="IPR009057">
    <property type="entry name" value="Homeodomain-like_sf"/>
</dbReference>
<evidence type="ECO:0000259" key="4">
    <source>
        <dbReference type="PROSITE" id="PS01124"/>
    </source>
</evidence>
<dbReference type="SUPFAM" id="SSF46689">
    <property type="entry name" value="Homeodomain-like"/>
    <property type="match status" value="1"/>
</dbReference>
<dbReference type="PANTHER" id="PTHR46796:SF6">
    <property type="entry name" value="ARAC SUBFAMILY"/>
    <property type="match status" value="1"/>
</dbReference>
<keyword evidence="1" id="KW-0805">Transcription regulation</keyword>
<reference evidence="5 6" key="1">
    <citation type="submission" date="2021-01" db="EMBL/GenBank/DDBJ databases">
        <title>WGS of actinomycetes isolated from Thailand.</title>
        <authorList>
            <person name="Thawai C."/>
        </authorList>
    </citation>
    <scope>NUCLEOTIDE SEQUENCE [LARGE SCALE GENOMIC DNA]</scope>
    <source>
        <strain evidence="5 6">LPG 2</strain>
    </source>
</reference>
<dbReference type="Pfam" id="PF12833">
    <property type="entry name" value="HTH_18"/>
    <property type="match status" value="1"/>
</dbReference>
<evidence type="ECO:0000313" key="6">
    <source>
        <dbReference type="Proteomes" id="UP000602198"/>
    </source>
</evidence>
<feature type="domain" description="HTH araC/xylS-type" evidence="4">
    <location>
        <begin position="223"/>
        <end position="321"/>
    </location>
</feature>
<dbReference type="PROSITE" id="PS01124">
    <property type="entry name" value="HTH_ARAC_FAMILY_2"/>
    <property type="match status" value="1"/>
</dbReference>
<keyword evidence="3" id="KW-0804">Transcription</keyword>
<dbReference type="SUPFAM" id="SSF51215">
    <property type="entry name" value="Regulatory protein AraC"/>
    <property type="match status" value="1"/>
</dbReference>
<dbReference type="Gene3D" id="1.10.10.60">
    <property type="entry name" value="Homeodomain-like"/>
    <property type="match status" value="1"/>
</dbReference>
<dbReference type="InterPro" id="IPR050204">
    <property type="entry name" value="AraC_XylS_family_regulators"/>
</dbReference>
<dbReference type="Proteomes" id="UP000602198">
    <property type="component" value="Unassembled WGS sequence"/>
</dbReference>
<dbReference type="InterPro" id="IPR018060">
    <property type="entry name" value="HTH_AraC"/>
</dbReference>
<dbReference type="SMART" id="SM00342">
    <property type="entry name" value="HTH_ARAC"/>
    <property type="match status" value="1"/>
</dbReference>
<comment type="caution">
    <text evidence="5">The sequence shown here is derived from an EMBL/GenBank/DDBJ whole genome shotgun (WGS) entry which is preliminary data.</text>
</comment>
<protein>
    <submittedName>
        <fullName evidence="5">AraC family transcriptional regulator</fullName>
    </submittedName>
</protein>
<dbReference type="Pfam" id="PF14525">
    <property type="entry name" value="AraC_binding_2"/>
    <property type="match status" value="1"/>
</dbReference>
<dbReference type="InterPro" id="IPR035418">
    <property type="entry name" value="AraC-bd_2"/>
</dbReference>
<evidence type="ECO:0000256" key="1">
    <source>
        <dbReference type="ARBA" id="ARBA00023015"/>
    </source>
</evidence>
<keyword evidence="2" id="KW-0238">DNA-binding</keyword>
<dbReference type="EMBL" id="JAERRJ010000004">
    <property type="protein sequence ID" value="MBL1075141.1"/>
    <property type="molecule type" value="Genomic_DNA"/>
</dbReference>
<dbReference type="InterPro" id="IPR037923">
    <property type="entry name" value="HTH-like"/>
</dbReference>